<sequence length="176" mass="20071">MTSAPGLMGFWITALIILVATVEEAQMNKVRTPDILFPPACPKMTNLKNICELGQYRPRYPDKSLPLTGYSDLRRRANAINRLESWYDICCHEQNAPPDSQILCCAEQAWKQALSQFCVEEYSTMSAAYECCEYKNVARWTCFDSDLPNPDYDKKPDYIAPNMPREPGFTFNSDAC</sequence>
<dbReference type="EMBL" id="HADY01021269">
    <property type="protein sequence ID" value="SBP59754.1"/>
    <property type="molecule type" value="Transcribed_RNA"/>
</dbReference>
<organism evidence="6">
    <name type="scientific">Nothobranchius furzeri</name>
    <name type="common">Turquoise killifish</name>
    <dbReference type="NCBI Taxonomy" id="105023"/>
    <lineage>
        <taxon>Eukaryota</taxon>
        <taxon>Metazoa</taxon>
        <taxon>Chordata</taxon>
        <taxon>Craniata</taxon>
        <taxon>Vertebrata</taxon>
        <taxon>Euteleostomi</taxon>
        <taxon>Actinopterygii</taxon>
        <taxon>Neopterygii</taxon>
        <taxon>Teleostei</taxon>
        <taxon>Neoteleostei</taxon>
        <taxon>Acanthomorphata</taxon>
        <taxon>Ovalentaria</taxon>
        <taxon>Atherinomorphae</taxon>
        <taxon>Cyprinodontiformes</taxon>
        <taxon>Nothobranchiidae</taxon>
        <taxon>Nothobranchius</taxon>
    </lineage>
</organism>
<comment type="subcellular location">
    <subcellularLocation>
        <location evidence="1">Secreted</location>
    </subcellularLocation>
</comment>
<evidence type="ECO:0000256" key="3">
    <source>
        <dbReference type="ARBA" id="ARBA00022737"/>
    </source>
</evidence>
<dbReference type="CTD" id="100536787"/>
<evidence type="ECO:0000256" key="2">
    <source>
        <dbReference type="ARBA" id="ARBA00022525"/>
    </source>
</evidence>
<dbReference type="EMBL" id="JAAVVJ010000012">
    <property type="protein sequence ID" value="KAF7211031.1"/>
    <property type="molecule type" value="Genomic_DNA"/>
</dbReference>
<gene>
    <name evidence="6" type="primary">ECM1</name>
    <name evidence="5" type="ORF">G4P62_017301</name>
</gene>
<dbReference type="OrthoDB" id="9889855at2759"/>
<dbReference type="Gene3D" id="1.10.246.10">
    <property type="match status" value="1"/>
</dbReference>
<dbReference type="GO" id="GO:0030500">
    <property type="term" value="P:regulation of bone mineralization"/>
    <property type="evidence" value="ECO:0007669"/>
    <property type="project" value="TreeGrafter"/>
</dbReference>
<reference evidence="6" key="1">
    <citation type="submission" date="2016-05" db="EMBL/GenBank/DDBJ databases">
        <authorList>
            <person name="Lavstsen T."/>
            <person name="Jespersen J.S."/>
        </authorList>
    </citation>
    <scope>NUCLEOTIDE SEQUENCE</scope>
    <source>
        <tissue evidence="6">Brain</tissue>
    </source>
</reference>
<dbReference type="GO" id="GO:0005615">
    <property type="term" value="C:extracellular space"/>
    <property type="evidence" value="ECO:0007669"/>
    <property type="project" value="InterPro"/>
</dbReference>
<dbReference type="OMA" id="TLPYECC"/>
<name>A0A1A8AXK0_NOTFU</name>
<feature type="signal peptide" evidence="4">
    <location>
        <begin position="1"/>
        <end position="27"/>
    </location>
</feature>
<evidence type="ECO:0000313" key="5">
    <source>
        <dbReference type="EMBL" id="KAF7211031.1"/>
    </source>
</evidence>
<keyword evidence="4" id="KW-0732">Signal</keyword>
<dbReference type="GeneID" id="107394644"/>
<dbReference type="Pfam" id="PF05782">
    <property type="entry name" value="ECM1"/>
    <property type="match status" value="1"/>
</dbReference>
<dbReference type="Proteomes" id="UP000822369">
    <property type="component" value="Chromosome 12"/>
</dbReference>
<protein>
    <submittedName>
        <fullName evidence="5 6">Extracellular matrix protein 1</fullName>
    </submittedName>
</protein>
<evidence type="ECO:0000313" key="6">
    <source>
        <dbReference type="EMBL" id="SBP59754.1"/>
    </source>
</evidence>
<dbReference type="AlphaFoldDB" id="A0A1A8AXK0"/>
<dbReference type="InterPro" id="IPR020858">
    <property type="entry name" value="Serum_albumin-like"/>
</dbReference>
<evidence type="ECO:0000256" key="1">
    <source>
        <dbReference type="ARBA" id="ARBA00004613"/>
    </source>
</evidence>
<dbReference type="SUPFAM" id="SSF48552">
    <property type="entry name" value="Serum albumin-like"/>
    <property type="match status" value="1"/>
</dbReference>
<dbReference type="PANTHER" id="PTHR16776">
    <property type="entry name" value="EXTRACELLULAR MATRIX PROTEIN 1"/>
    <property type="match status" value="1"/>
</dbReference>
<dbReference type="PANTHER" id="PTHR16776:SF3">
    <property type="entry name" value="EXTRACELLULAR MATRIX PROTEIN 1"/>
    <property type="match status" value="1"/>
</dbReference>
<keyword evidence="3" id="KW-0677">Repeat</keyword>
<dbReference type="InterPro" id="IPR008605">
    <property type="entry name" value="ECM1"/>
</dbReference>
<dbReference type="EMBL" id="HAEJ01013994">
    <property type="protein sequence ID" value="SBS54451.1"/>
    <property type="molecule type" value="Transcribed_RNA"/>
</dbReference>
<feature type="chain" id="PRO_5015055561" evidence="4">
    <location>
        <begin position="28"/>
        <end position="176"/>
    </location>
</feature>
<proteinExistence type="predicted"/>
<keyword evidence="2" id="KW-0964">Secreted</keyword>
<dbReference type="GO" id="GO:0007165">
    <property type="term" value="P:signal transduction"/>
    <property type="evidence" value="ECO:0007669"/>
    <property type="project" value="InterPro"/>
</dbReference>
<dbReference type="KEGG" id="nfu:107394644"/>
<reference evidence="5" key="3">
    <citation type="submission" date="2020-03" db="EMBL/GenBank/DDBJ databases">
        <title>Intra-Species Differences in Population Size shape Life History and Genome Evolution.</title>
        <authorList>
            <person name="Willemsen D."/>
            <person name="Cui R."/>
            <person name="Valenzano D.R."/>
        </authorList>
    </citation>
    <scope>NUCLEOTIDE SEQUENCE</scope>
    <source>
        <strain evidence="5">GRZ</strain>
        <tissue evidence="5">Whole</tissue>
    </source>
</reference>
<accession>A0A1A8AXK0</accession>
<reference evidence="6" key="2">
    <citation type="submission" date="2016-06" db="EMBL/GenBank/DDBJ databases">
        <title>The genome of a short-lived fish provides insights into sex chromosome evolution and the genetic control of aging.</title>
        <authorList>
            <person name="Reichwald K."/>
            <person name="Felder M."/>
            <person name="Petzold A."/>
            <person name="Koch P."/>
            <person name="Groth M."/>
            <person name="Platzer M."/>
        </authorList>
    </citation>
    <scope>NUCLEOTIDE SEQUENCE</scope>
    <source>
        <tissue evidence="6">Brain</tissue>
    </source>
</reference>
<evidence type="ECO:0000256" key="4">
    <source>
        <dbReference type="SAM" id="SignalP"/>
    </source>
</evidence>